<dbReference type="Proteomes" id="UP000095283">
    <property type="component" value="Unplaced"/>
</dbReference>
<dbReference type="WBParaSite" id="Hba_00865">
    <property type="protein sequence ID" value="Hba_00865"/>
    <property type="gene ID" value="Hba_00865"/>
</dbReference>
<dbReference type="GO" id="GO:0005634">
    <property type="term" value="C:nucleus"/>
    <property type="evidence" value="ECO:0007669"/>
    <property type="project" value="TreeGrafter"/>
</dbReference>
<dbReference type="PANTHER" id="PTHR12170">
    <property type="entry name" value="MACROPHAGE ERYTHROBLAST ATTACHER-RELATED"/>
    <property type="match status" value="1"/>
</dbReference>
<keyword evidence="2" id="KW-1185">Reference proteome</keyword>
<dbReference type="InterPro" id="IPR006595">
    <property type="entry name" value="CTLH_C"/>
</dbReference>
<dbReference type="InterPro" id="IPR045098">
    <property type="entry name" value="Fyv10_fam"/>
</dbReference>
<dbReference type="GO" id="GO:0043161">
    <property type="term" value="P:proteasome-mediated ubiquitin-dependent protein catabolic process"/>
    <property type="evidence" value="ECO:0007669"/>
    <property type="project" value="InterPro"/>
</dbReference>
<evidence type="ECO:0000313" key="2">
    <source>
        <dbReference type="Proteomes" id="UP000095283"/>
    </source>
</evidence>
<dbReference type="PANTHER" id="PTHR12170:SF3">
    <property type="entry name" value="GH10162P"/>
    <property type="match status" value="1"/>
</dbReference>
<feature type="domain" description="CTLH" evidence="1">
    <location>
        <begin position="222"/>
        <end position="272"/>
    </location>
</feature>
<sequence length="383" mass="42699">MWAGVHQLSPYTLRRSANGFLRDLRAHPSEIIVKATCRVALNPHRVLTSVNCSHSLSFFCVFMSDSLSAIDGSLERVEASLRSFLTTWTGNLGKLGSSARLLEKELLLDPENSELSVTAQVLLEQTVARAEFYAGDVGKQHKAVHHAVSQVGKEIDRNMHKEMGGLIRNEKDLEGDAKSQRLVNGLVCDYLMSCGQPAIAELLVKEAGLGGRIDGYLNSKQEIEAIMSALRERDVGPAVDWLERNAPREAKLRFDLLKQHMVELIAQERRMEAMQFSRRLAGLGYEKETAHLMGALVRARKESGDPRYAPLFSPLVWPALEFRMSIALSQTDSKLAEVQQSTEQNPPMRLNCGHVISRDALIKLAQSNRSVIGLNRKFKTITK</sequence>
<dbReference type="GO" id="GO:0004842">
    <property type="term" value="F:ubiquitin-protein transferase activity"/>
    <property type="evidence" value="ECO:0007669"/>
    <property type="project" value="InterPro"/>
</dbReference>
<dbReference type="PROSITE" id="PS50897">
    <property type="entry name" value="CTLH"/>
    <property type="match status" value="1"/>
</dbReference>
<reference evidence="3" key="1">
    <citation type="submission" date="2016-11" db="UniProtKB">
        <authorList>
            <consortium name="WormBaseParasite"/>
        </authorList>
    </citation>
    <scope>IDENTIFICATION</scope>
</reference>
<evidence type="ECO:0000313" key="3">
    <source>
        <dbReference type="WBParaSite" id="Hba_00865"/>
    </source>
</evidence>
<dbReference type="Pfam" id="PF10607">
    <property type="entry name" value="CTLH"/>
    <property type="match status" value="1"/>
</dbReference>
<dbReference type="GO" id="GO:0034657">
    <property type="term" value="C:GID complex"/>
    <property type="evidence" value="ECO:0007669"/>
    <property type="project" value="TreeGrafter"/>
</dbReference>
<dbReference type="SMART" id="SM00668">
    <property type="entry name" value="CTLH"/>
    <property type="match status" value="1"/>
</dbReference>
<dbReference type="InterPro" id="IPR006594">
    <property type="entry name" value="LisH"/>
</dbReference>
<name>A0A1I7W8B5_HETBA</name>
<dbReference type="AlphaFoldDB" id="A0A1I7W8B5"/>
<organism evidence="2 3">
    <name type="scientific">Heterorhabditis bacteriophora</name>
    <name type="common">Entomopathogenic nematode worm</name>
    <dbReference type="NCBI Taxonomy" id="37862"/>
    <lineage>
        <taxon>Eukaryota</taxon>
        <taxon>Metazoa</taxon>
        <taxon>Ecdysozoa</taxon>
        <taxon>Nematoda</taxon>
        <taxon>Chromadorea</taxon>
        <taxon>Rhabditida</taxon>
        <taxon>Rhabditina</taxon>
        <taxon>Rhabditomorpha</taxon>
        <taxon>Strongyloidea</taxon>
        <taxon>Heterorhabditidae</taxon>
        <taxon>Heterorhabditis</taxon>
    </lineage>
</organism>
<protein>
    <submittedName>
        <fullName evidence="3">E3 ubiquitin-protein transferase MAEA</fullName>
    </submittedName>
</protein>
<dbReference type="InterPro" id="IPR024964">
    <property type="entry name" value="CTLH/CRA"/>
</dbReference>
<dbReference type="GO" id="GO:0005737">
    <property type="term" value="C:cytoplasm"/>
    <property type="evidence" value="ECO:0007669"/>
    <property type="project" value="TreeGrafter"/>
</dbReference>
<dbReference type="PROSITE" id="PS50896">
    <property type="entry name" value="LISH"/>
    <property type="match status" value="1"/>
</dbReference>
<proteinExistence type="predicted"/>
<accession>A0A1I7W8B5</accession>
<evidence type="ECO:0000259" key="1">
    <source>
        <dbReference type="PROSITE" id="PS50897"/>
    </source>
</evidence>